<dbReference type="AlphaFoldDB" id="A0A1G6Q2V0"/>
<keyword evidence="3" id="KW-1185">Reference proteome</keyword>
<protein>
    <recommendedName>
        <fullName evidence="4">Outer membrane protein beta-barrel domain-containing protein</fullName>
    </recommendedName>
</protein>
<gene>
    <name evidence="2" type="ORF">SAMN04488104_100814</name>
</gene>
<dbReference type="EMBL" id="FNAC01000008">
    <property type="protein sequence ID" value="SDC86683.1"/>
    <property type="molecule type" value="Genomic_DNA"/>
</dbReference>
<organism evidence="2 3">
    <name type="scientific">Algoriphagus faecimaris</name>
    <dbReference type="NCBI Taxonomy" id="686796"/>
    <lineage>
        <taxon>Bacteria</taxon>
        <taxon>Pseudomonadati</taxon>
        <taxon>Bacteroidota</taxon>
        <taxon>Cytophagia</taxon>
        <taxon>Cytophagales</taxon>
        <taxon>Cyclobacteriaceae</taxon>
        <taxon>Algoriphagus</taxon>
    </lineage>
</organism>
<evidence type="ECO:0000256" key="1">
    <source>
        <dbReference type="SAM" id="SignalP"/>
    </source>
</evidence>
<dbReference type="OrthoDB" id="838475at2"/>
<evidence type="ECO:0008006" key="4">
    <source>
        <dbReference type="Google" id="ProtNLM"/>
    </source>
</evidence>
<name>A0A1G6Q2V0_9BACT</name>
<accession>A0A1G6Q2V0</accession>
<reference evidence="3" key="1">
    <citation type="submission" date="2016-10" db="EMBL/GenBank/DDBJ databases">
        <authorList>
            <person name="Varghese N."/>
            <person name="Submissions S."/>
        </authorList>
    </citation>
    <scope>NUCLEOTIDE SEQUENCE [LARGE SCALE GENOMIC DNA]</scope>
    <source>
        <strain evidence="3">DSM 23095</strain>
    </source>
</reference>
<dbReference type="RefSeq" id="WP_087938361.1">
    <property type="nucleotide sequence ID" value="NZ_FNAC01000008.1"/>
</dbReference>
<proteinExistence type="predicted"/>
<sequence>MKNLFLLVLLLGFTLQSSFSQVNPPRRFSLSISAGPAFPVGVFGGKNMENAAVYFPDSSVPNLASISKASNGFAKVGYSIHGTLNYHFASNFYVFLRSGVTNNPISVIEMEDFVNDLYGLDFRFSHENNNMLSITPGLGYFLKKGSWEYRTGIFLGYGQINYPYYEMVRVVGNETLTWAHAGSRPSLSSITAGGNLQVSRAIGKFQLGLEVSYQRADFDYSIFPRTSPGGSQSVTYEDTIKVRTLTLGLVLNYQLSSTKK</sequence>
<feature type="chain" id="PRO_5011786671" description="Outer membrane protein beta-barrel domain-containing protein" evidence="1">
    <location>
        <begin position="23"/>
        <end position="260"/>
    </location>
</feature>
<dbReference type="Proteomes" id="UP000199060">
    <property type="component" value="Unassembled WGS sequence"/>
</dbReference>
<evidence type="ECO:0000313" key="3">
    <source>
        <dbReference type="Proteomes" id="UP000199060"/>
    </source>
</evidence>
<feature type="signal peptide" evidence="1">
    <location>
        <begin position="1"/>
        <end position="22"/>
    </location>
</feature>
<keyword evidence="1" id="KW-0732">Signal</keyword>
<evidence type="ECO:0000313" key="2">
    <source>
        <dbReference type="EMBL" id="SDC86683.1"/>
    </source>
</evidence>